<comment type="subcellular location">
    <subcellularLocation>
        <location evidence="4">Cell membrane</location>
    </subcellularLocation>
    <subcellularLocation>
        <location evidence="1">Membrane</location>
        <topology evidence="1">Multi-pass membrane protein</topology>
    </subcellularLocation>
</comment>
<keyword evidence="5" id="KW-0812">Transmembrane</keyword>
<keyword evidence="7" id="KW-1185">Reference proteome</keyword>
<dbReference type="GO" id="GO:0005886">
    <property type="term" value="C:plasma membrane"/>
    <property type="evidence" value="ECO:0007669"/>
    <property type="project" value="UniProtKB-SubCell"/>
</dbReference>
<keyword evidence="5" id="KW-1133">Transmembrane helix</keyword>
<dbReference type="Proteomes" id="UP000216498">
    <property type="component" value="Unassembled WGS sequence"/>
</dbReference>
<dbReference type="GO" id="GO:0009847">
    <property type="term" value="P:spore germination"/>
    <property type="evidence" value="ECO:0007669"/>
    <property type="project" value="UniProtKB-UniRule"/>
</dbReference>
<dbReference type="OrthoDB" id="9772630at2"/>
<comment type="caution">
    <text evidence="6">The sequence shown here is derived from an EMBL/GenBank/DDBJ whole genome shotgun (WGS) entry which is preliminary data.</text>
</comment>
<evidence type="ECO:0000256" key="2">
    <source>
        <dbReference type="ARBA" id="ARBA00005278"/>
    </source>
</evidence>
<feature type="transmembrane region" description="Helical" evidence="5">
    <location>
        <begin position="385"/>
        <end position="404"/>
    </location>
</feature>
<dbReference type="InterPro" id="IPR050768">
    <property type="entry name" value="UPF0353/GerABKA_families"/>
</dbReference>
<comment type="similarity">
    <text evidence="2 4">Belongs to the GerABKA family.</text>
</comment>
<evidence type="ECO:0000256" key="1">
    <source>
        <dbReference type="ARBA" id="ARBA00004141"/>
    </source>
</evidence>
<dbReference type="InterPro" id="IPR004995">
    <property type="entry name" value="Spore_Ger"/>
</dbReference>
<dbReference type="RefSeq" id="WP_094886563.1">
    <property type="nucleotide sequence ID" value="NZ_NPMS01000007.1"/>
</dbReference>
<protein>
    <submittedName>
        <fullName evidence="6">Spore germination protein</fullName>
    </submittedName>
</protein>
<dbReference type="AlphaFoldDB" id="A0A265N7T4"/>
<evidence type="ECO:0000256" key="5">
    <source>
        <dbReference type="SAM" id="Phobius"/>
    </source>
</evidence>
<feature type="transmembrane region" description="Helical" evidence="5">
    <location>
        <begin position="416"/>
        <end position="440"/>
    </location>
</feature>
<dbReference type="PANTHER" id="PTHR22550">
    <property type="entry name" value="SPORE GERMINATION PROTEIN"/>
    <property type="match status" value="1"/>
</dbReference>
<sequence>MRKRRKQESSSLFPIKIDQFEKLLKSKFENNPDLSFSVYEHENKKAAVFYISYLVDLEKAEEFLLNLLLTMQKEWTNASIQNEIPLISGDATINKLEDILEKILLGTAFIYIEGEDSVVSYMMPNKEKRALTKAETESVVIGPQIAFTESLVTNLNVIRWSIRSTDLVMEKILLGKETIHEVRLIYLKSVANETDVNTMRERLKTLEVNSIDDSSVLAQYIEDSSASIFPQFYLTELPDRFAYTITQGRVGVIVENSPTAIIAPSTFLSFFESTEDLYMRWNTGSFLRILRFLSVFIAIFLTPMYVAAVTYHYEIIPSDLLISIGQSRAGVPFPPIFEALFLELMIELLREAGARLPTKVGQTIGIVGGVVVGTAAVQAGITSNILIIFITISALASFTAPSYLMGTTIRVLRFPMIILAGILGIVGIIFGICFLAIHLLKLTSLGRPYLTPIYPFQMKDLNKVLFRLPPNFQWRRFLSFQPKDTSRYDKTKAKKKKDIDE</sequence>
<name>A0A265N7T4_9BACI</name>
<dbReference type="Pfam" id="PF03323">
    <property type="entry name" value="GerA"/>
    <property type="match status" value="1"/>
</dbReference>
<reference evidence="6 7" key="1">
    <citation type="submission" date="2017-08" db="EMBL/GenBank/DDBJ databases">
        <title>Virgibacillus indicus sp. nov. and Virgibacillus profoundi sp. nov, two moderately halophilic bacteria isolated from marine sediment by using the Microfluidic Streak Plate.</title>
        <authorList>
            <person name="Xu B."/>
            <person name="Hu B."/>
            <person name="Wang J."/>
            <person name="Zhu Y."/>
            <person name="Huang L."/>
            <person name="Du W."/>
            <person name="Huang Y."/>
        </authorList>
    </citation>
    <scope>NUCLEOTIDE SEQUENCE [LARGE SCALE GENOMIC DNA]</scope>
    <source>
        <strain evidence="6 7">IO3-P2-C2</strain>
    </source>
</reference>
<dbReference type="EMBL" id="NPMS01000007">
    <property type="protein sequence ID" value="OZU87875.1"/>
    <property type="molecule type" value="Genomic_DNA"/>
</dbReference>
<proteinExistence type="inferred from homology"/>
<accession>A0A265N7T4</accession>
<keyword evidence="3 4" id="KW-0472">Membrane</keyword>
<dbReference type="PANTHER" id="PTHR22550:SF5">
    <property type="entry name" value="LEUCINE ZIPPER PROTEIN 4"/>
    <property type="match status" value="1"/>
</dbReference>
<feature type="transmembrane region" description="Helical" evidence="5">
    <location>
        <begin position="289"/>
        <end position="311"/>
    </location>
</feature>
<evidence type="ECO:0000313" key="6">
    <source>
        <dbReference type="EMBL" id="OZU87875.1"/>
    </source>
</evidence>
<organism evidence="6 7">
    <name type="scientific">Virgibacillus indicus</name>
    <dbReference type="NCBI Taxonomy" id="2024554"/>
    <lineage>
        <taxon>Bacteria</taxon>
        <taxon>Bacillati</taxon>
        <taxon>Bacillota</taxon>
        <taxon>Bacilli</taxon>
        <taxon>Bacillales</taxon>
        <taxon>Bacillaceae</taxon>
        <taxon>Virgibacillus</taxon>
    </lineage>
</organism>
<evidence type="ECO:0000313" key="7">
    <source>
        <dbReference type="Proteomes" id="UP000216498"/>
    </source>
</evidence>
<evidence type="ECO:0000256" key="4">
    <source>
        <dbReference type="PIRNR" id="PIRNR005690"/>
    </source>
</evidence>
<dbReference type="PIRSF" id="PIRSF005690">
    <property type="entry name" value="GerBA"/>
    <property type="match status" value="1"/>
</dbReference>
<gene>
    <name evidence="6" type="ORF">CIL03_14320</name>
</gene>
<evidence type="ECO:0000256" key="3">
    <source>
        <dbReference type="ARBA" id="ARBA00023136"/>
    </source>
</evidence>
<feature type="transmembrane region" description="Helical" evidence="5">
    <location>
        <begin position="361"/>
        <end position="379"/>
    </location>
</feature>